<gene>
    <name evidence="1" type="ORF">Lyticum_00659</name>
</gene>
<dbReference type="EMBL" id="JARGYU010000002">
    <property type="protein sequence ID" value="MDZ5761478.1"/>
    <property type="molecule type" value="Genomic_DNA"/>
</dbReference>
<reference evidence="1" key="1">
    <citation type="submission" date="2023-02" db="EMBL/GenBank/DDBJ databases">
        <title>Host association and intracellularity evolved multiple times independently in the Rickettsiales.</title>
        <authorList>
            <person name="Castelli M."/>
            <person name="Nardi T."/>
            <person name="Gammuto L."/>
            <person name="Bellinzona G."/>
            <person name="Sabaneyeva E."/>
            <person name="Potekhin A."/>
            <person name="Serra V."/>
            <person name="Petroni G."/>
            <person name="Sassera D."/>
        </authorList>
    </citation>
    <scope>NUCLEOTIDE SEQUENCE</scope>
    <source>
        <strain evidence="1">USBL-36I1</strain>
    </source>
</reference>
<evidence type="ECO:0000313" key="2">
    <source>
        <dbReference type="Proteomes" id="UP001289135"/>
    </source>
</evidence>
<dbReference type="Proteomes" id="UP001289135">
    <property type="component" value="Unassembled WGS sequence"/>
</dbReference>
<organism evidence="1 2">
    <name type="scientific">Lyticum sinuosum</name>
    <dbReference type="NCBI Taxonomy" id="1332059"/>
    <lineage>
        <taxon>Bacteria</taxon>
        <taxon>Pseudomonadati</taxon>
        <taxon>Pseudomonadota</taxon>
        <taxon>Alphaproteobacteria</taxon>
        <taxon>Rickettsiales</taxon>
        <taxon>Lyticum</taxon>
    </lineage>
</organism>
<dbReference type="RefSeq" id="WP_322498900.1">
    <property type="nucleotide sequence ID" value="NZ_JARGYU010000002.1"/>
</dbReference>
<protein>
    <submittedName>
        <fullName evidence="1">Uncharacterized protein</fullName>
    </submittedName>
</protein>
<sequence length="212" mass="25074">MQNNQEPMQNNLTEKQKQHFLELYKMALGYKFLMENYKDQSINTDNEIDMLSATLFEYYYVIINMIYKINFNTATINDIERNIGISKDILIRTQEEVVRLNQNIITKNSVILQKQVNDLNAVLKIVKKFNDQKHMEDDVKYVIYHALKKLHPIRTFIKDKIKDITGIIISILLRPLKLIYEHIIKPIINIPSRIHKYFTSGNNKNSSISIDR</sequence>
<dbReference type="AlphaFoldDB" id="A0AAE5AHS2"/>
<comment type="caution">
    <text evidence="1">The sequence shown here is derived from an EMBL/GenBank/DDBJ whole genome shotgun (WGS) entry which is preliminary data.</text>
</comment>
<proteinExistence type="predicted"/>
<name>A0AAE5AHS2_9RICK</name>
<keyword evidence="2" id="KW-1185">Reference proteome</keyword>
<evidence type="ECO:0000313" key="1">
    <source>
        <dbReference type="EMBL" id="MDZ5761478.1"/>
    </source>
</evidence>
<accession>A0AAE5AHS2</accession>